<feature type="region of interest" description="Disordered" evidence="1">
    <location>
        <begin position="52"/>
        <end position="72"/>
    </location>
</feature>
<comment type="caution">
    <text evidence="2">The sequence shown here is derived from an EMBL/GenBank/DDBJ whole genome shotgun (WGS) entry which is preliminary data.</text>
</comment>
<dbReference type="Proteomes" id="UP000031036">
    <property type="component" value="Unassembled WGS sequence"/>
</dbReference>
<organism evidence="2 3">
    <name type="scientific">Toxocara canis</name>
    <name type="common">Canine roundworm</name>
    <dbReference type="NCBI Taxonomy" id="6265"/>
    <lineage>
        <taxon>Eukaryota</taxon>
        <taxon>Metazoa</taxon>
        <taxon>Ecdysozoa</taxon>
        <taxon>Nematoda</taxon>
        <taxon>Chromadorea</taxon>
        <taxon>Rhabditida</taxon>
        <taxon>Spirurina</taxon>
        <taxon>Ascaridomorpha</taxon>
        <taxon>Ascaridoidea</taxon>
        <taxon>Toxocaridae</taxon>
        <taxon>Toxocara</taxon>
    </lineage>
</organism>
<feature type="region of interest" description="Disordered" evidence="1">
    <location>
        <begin position="88"/>
        <end position="113"/>
    </location>
</feature>
<keyword evidence="3" id="KW-1185">Reference proteome</keyword>
<evidence type="ECO:0000313" key="2">
    <source>
        <dbReference type="EMBL" id="KHN72970.1"/>
    </source>
</evidence>
<proteinExistence type="predicted"/>
<protein>
    <submittedName>
        <fullName evidence="2">Uncharacterized protein</fullName>
    </submittedName>
</protein>
<evidence type="ECO:0000256" key="1">
    <source>
        <dbReference type="SAM" id="MobiDB-lite"/>
    </source>
</evidence>
<name>A0A0B2UVU1_TOXCA</name>
<feature type="compositionally biased region" description="Basic and acidic residues" evidence="1">
    <location>
        <begin position="327"/>
        <end position="342"/>
    </location>
</feature>
<dbReference type="EMBL" id="JPKZ01003183">
    <property type="protein sequence ID" value="KHN72970.1"/>
    <property type="molecule type" value="Genomic_DNA"/>
</dbReference>
<reference evidence="2 3" key="1">
    <citation type="submission" date="2014-11" db="EMBL/GenBank/DDBJ databases">
        <title>Genetic blueprint of the zoonotic pathogen Toxocara canis.</title>
        <authorList>
            <person name="Zhu X.-Q."/>
            <person name="Korhonen P.K."/>
            <person name="Cai H."/>
            <person name="Young N.D."/>
            <person name="Nejsum P."/>
            <person name="von Samson-Himmelstjerna G."/>
            <person name="Boag P.R."/>
            <person name="Tan P."/>
            <person name="Li Q."/>
            <person name="Min J."/>
            <person name="Yang Y."/>
            <person name="Wang X."/>
            <person name="Fang X."/>
            <person name="Hall R.S."/>
            <person name="Hofmann A."/>
            <person name="Sternberg P.W."/>
            <person name="Jex A.R."/>
            <person name="Gasser R.B."/>
        </authorList>
    </citation>
    <scope>NUCLEOTIDE SEQUENCE [LARGE SCALE GENOMIC DNA]</scope>
    <source>
        <strain evidence="2">PN_DK_2014</strain>
    </source>
</reference>
<feature type="region of interest" description="Disordered" evidence="1">
    <location>
        <begin position="327"/>
        <end position="363"/>
    </location>
</feature>
<dbReference type="SUPFAM" id="SSF54001">
    <property type="entry name" value="Cysteine proteinases"/>
    <property type="match status" value="1"/>
</dbReference>
<gene>
    <name evidence="2" type="ORF">Tcan_10579</name>
</gene>
<feature type="compositionally biased region" description="Basic and acidic residues" evidence="1">
    <location>
        <begin position="53"/>
        <end position="72"/>
    </location>
</feature>
<sequence length="410" mass="45092">MVGKSVDLGEVRPEEMITRTVAASSLMETCCFKIIAHETFDLEKLSAFVKTPSGERRPAHIQRKSDAQRAREVKETYRVKKECVRGSAAAIDSSNESGKSPPRSKIDADGDRAMRNGVVNGQRREELVINTSALAEGDELVINTSTTAEPVCDRLKKIAVNSSHPQALPANESLPDVIAEHLQLVQAIIDSELGEGSLRDLLDPVGWLDAQKIYAYLEAVAASAAVAVVIVQPYIWMLRIANAESIAPYRYVRHYVRNYIDDWELLLAPIVLPGHHVLGAYRRSTRIFEYYDSLLNPISKETRAAVTVDVDSGDFICRRAGAVDDGMKNHRDEEVGDDDRQLDAGGVDENDDAAAENSAGSPFTVKCGGEGHEAIERAMLTESTERIKLFSESHGVLTASFATWNIELVR</sequence>
<evidence type="ECO:0000313" key="3">
    <source>
        <dbReference type="Proteomes" id="UP000031036"/>
    </source>
</evidence>
<dbReference type="InterPro" id="IPR038765">
    <property type="entry name" value="Papain-like_cys_pep_sf"/>
</dbReference>
<dbReference type="AlphaFoldDB" id="A0A0B2UVU1"/>
<accession>A0A0B2UVU1</accession>
<feature type="compositionally biased region" description="Basic and acidic residues" evidence="1">
    <location>
        <begin position="104"/>
        <end position="113"/>
    </location>
</feature>